<name>A0A7J7LMP6_9MAGN</name>
<evidence type="ECO:0000313" key="1">
    <source>
        <dbReference type="EMBL" id="KAF6143941.1"/>
    </source>
</evidence>
<organism evidence="1 2">
    <name type="scientific">Kingdonia uniflora</name>
    <dbReference type="NCBI Taxonomy" id="39325"/>
    <lineage>
        <taxon>Eukaryota</taxon>
        <taxon>Viridiplantae</taxon>
        <taxon>Streptophyta</taxon>
        <taxon>Embryophyta</taxon>
        <taxon>Tracheophyta</taxon>
        <taxon>Spermatophyta</taxon>
        <taxon>Magnoliopsida</taxon>
        <taxon>Ranunculales</taxon>
        <taxon>Circaeasteraceae</taxon>
        <taxon>Kingdonia</taxon>
    </lineage>
</organism>
<accession>A0A7J7LMP6</accession>
<dbReference type="InterPro" id="IPR044236">
    <property type="entry name" value="GDPD4"/>
</dbReference>
<dbReference type="EMBL" id="JACGCM010002161">
    <property type="protein sequence ID" value="KAF6143941.1"/>
    <property type="molecule type" value="Genomic_DNA"/>
</dbReference>
<gene>
    <name evidence="1" type="ORF">GIB67_001735</name>
</gene>
<dbReference type="AlphaFoldDB" id="A0A7J7LMP6"/>
<dbReference type="GO" id="GO:0006629">
    <property type="term" value="P:lipid metabolic process"/>
    <property type="evidence" value="ECO:0007669"/>
    <property type="project" value="InterPro"/>
</dbReference>
<reference evidence="1 2" key="1">
    <citation type="journal article" date="2020" name="IScience">
        <title>Genome Sequencing of the Endangered Kingdonia uniflora (Circaeasteraceae, Ranunculales) Reveals Potential Mechanisms of Evolutionary Specialization.</title>
        <authorList>
            <person name="Sun Y."/>
            <person name="Deng T."/>
            <person name="Zhang A."/>
            <person name="Moore M.J."/>
            <person name="Landis J.B."/>
            <person name="Lin N."/>
            <person name="Zhang H."/>
            <person name="Zhang X."/>
            <person name="Huang J."/>
            <person name="Zhang X."/>
            <person name="Sun H."/>
            <person name="Wang H."/>
        </authorList>
    </citation>
    <scope>NUCLEOTIDE SEQUENCE [LARGE SCALE GENOMIC DNA]</scope>
    <source>
        <strain evidence="1">TB1705</strain>
        <tissue evidence="1">Leaf</tissue>
    </source>
</reference>
<dbReference type="GO" id="GO:0008081">
    <property type="term" value="F:phosphoric diester hydrolase activity"/>
    <property type="evidence" value="ECO:0007669"/>
    <property type="project" value="InterPro"/>
</dbReference>
<protein>
    <recommendedName>
        <fullName evidence="3">Glycerophosphodiester phosphodiesterase</fullName>
    </recommendedName>
</protein>
<dbReference type="PANTHER" id="PTHR47449">
    <property type="entry name" value="GLYCEROPHOSPHODIESTER PHOSPHODIESTERASE GDPD4"/>
    <property type="match status" value="1"/>
</dbReference>
<evidence type="ECO:0008006" key="3">
    <source>
        <dbReference type="Google" id="ProtNLM"/>
    </source>
</evidence>
<keyword evidence="2" id="KW-1185">Reference proteome</keyword>
<evidence type="ECO:0000313" key="2">
    <source>
        <dbReference type="Proteomes" id="UP000541444"/>
    </source>
</evidence>
<dbReference type="Gene3D" id="3.20.20.190">
    <property type="entry name" value="Phosphatidylinositol (PI) phosphodiesterase"/>
    <property type="match status" value="1"/>
</dbReference>
<dbReference type="Proteomes" id="UP000541444">
    <property type="component" value="Unassembled WGS sequence"/>
</dbReference>
<dbReference type="InterPro" id="IPR017946">
    <property type="entry name" value="PLC-like_Pdiesterase_TIM-brl"/>
</dbReference>
<proteinExistence type="predicted"/>
<dbReference type="PANTHER" id="PTHR47449:SF2">
    <property type="entry name" value="GLYCEROPHOSPHODIESTER PHOSPHODIESTERASE GDPD4"/>
    <property type="match status" value="1"/>
</dbReference>
<sequence>MLFLFQVGYIVMKDPSTGTRTNLLRIKGARVAGVYHPLIDNSLIKILHGYELQRNKKIYAWTVDDEDSLRRMLVQRVDAIVTSNPTLLQRLMQEVRTQCLEDGFSLP</sequence>
<dbReference type="OrthoDB" id="1058301at2759"/>
<comment type="caution">
    <text evidence="1">The sequence shown here is derived from an EMBL/GenBank/DDBJ whole genome shotgun (WGS) entry which is preliminary data.</text>
</comment>
<dbReference type="SUPFAM" id="SSF51695">
    <property type="entry name" value="PLC-like phosphodiesterases"/>
    <property type="match status" value="1"/>
</dbReference>